<reference evidence="1" key="1">
    <citation type="journal article" date="2020" name="mSystems">
        <title>Genome- and Community-Level Interaction Insights into Carbon Utilization and Element Cycling Functions of Hydrothermarchaeota in Hydrothermal Sediment.</title>
        <authorList>
            <person name="Zhou Z."/>
            <person name="Liu Y."/>
            <person name="Xu W."/>
            <person name="Pan J."/>
            <person name="Luo Z.H."/>
            <person name="Li M."/>
        </authorList>
    </citation>
    <scope>NUCLEOTIDE SEQUENCE [LARGE SCALE GENOMIC DNA]</scope>
    <source>
        <strain evidence="1">HyVt-102</strain>
    </source>
</reference>
<sequence>MLMLFLLLSQYPFGQNKVQYKEYKWMTNETTHFTIYYHTGDEPLVSFGESVLESTYDFLKRDLFYREMKNEEKIPVIIYGSHNEFEETNILLERIPESVGGFTESFKNRVVVPFDGSYKDFRHVLSHELVHVFQNRIWYGEGFGSINRRMTMNI</sequence>
<gene>
    <name evidence="1" type="ORF">ENF18_04900</name>
</gene>
<organism evidence="1">
    <name type="scientific">candidate division WOR-3 bacterium</name>
    <dbReference type="NCBI Taxonomy" id="2052148"/>
    <lineage>
        <taxon>Bacteria</taxon>
        <taxon>Bacteria division WOR-3</taxon>
    </lineage>
</organism>
<evidence type="ECO:0000313" key="1">
    <source>
        <dbReference type="EMBL" id="HDI83110.1"/>
    </source>
</evidence>
<protein>
    <submittedName>
        <fullName evidence="1">Biopolymer transporter Tol</fullName>
    </submittedName>
</protein>
<dbReference type="Proteomes" id="UP000885847">
    <property type="component" value="Unassembled WGS sequence"/>
</dbReference>
<proteinExistence type="predicted"/>
<dbReference type="EMBL" id="DQWE01000235">
    <property type="protein sequence ID" value="HDI83110.1"/>
    <property type="molecule type" value="Genomic_DNA"/>
</dbReference>
<accession>A0A7C0Z9V9</accession>
<feature type="non-terminal residue" evidence="1">
    <location>
        <position position="154"/>
    </location>
</feature>
<comment type="caution">
    <text evidence="1">The sequence shown here is derived from an EMBL/GenBank/DDBJ whole genome shotgun (WGS) entry which is preliminary data.</text>
</comment>
<name>A0A7C0Z9V9_UNCW3</name>
<dbReference type="AlphaFoldDB" id="A0A7C0Z9V9"/>